<organism evidence="1 2">
    <name type="scientific">Microterricola viridarii</name>
    <dbReference type="NCBI Taxonomy" id="412690"/>
    <lineage>
        <taxon>Bacteria</taxon>
        <taxon>Bacillati</taxon>
        <taxon>Actinomycetota</taxon>
        <taxon>Actinomycetes</taxon>
        <taxon>Micrococcales</taxon>
        <taxon>Microbacteriaceae</taxon>
        <taxon>Microterricola</taxon>
    </lineage>
</organism>
<keyword evidence="2" id="KW-1185">Reference proteome</keyword>
<reference evidence="2" key="1">
    <citation type="submission" date="2016-10" db="EMBL/GenBank/DDBJ databases">
        <authorList>
            <person name="Varghese N."/>
            <person name="Submissions S."/>
        </authorList>
    </citation>
    <scope>NUCLEOTIDE SEQUENCE [LARGE SCALE GENOMIC DNA]</scope>
    <source>
        <strain evidence="2">DSM 21772</strain>
    </source>
</reference>
<evidence type="ECO:0000313" key="2">
    <source>
        <dbReference type="Proteomes" id="UP000181956"/>
    </source>
</evidence>
<dbReference type="STRING" id="412690.SAMN04489834_1691"/>
<name>A0A1H1T554_9MICO</name>
<accession>A0A1H1T554</accession>
<gene>
    <name evidence="1" type="ORF">SAMN04489834_1691</name>
</gene>
<evidence type="ECO:0000313" key="1">
    <source>
        <dbReference type="EMBL" id="SDS55320.1"/>
    </source>
</evidence>
<proteinExistence type="predicted"/>
<dbReference type="AlphaFoldDB" id="A0A1H1T554"/>
<dbReference type="EMBL" id="LT629742">
    <property type="protein sequence ID" value="SDS55320.1"/>
    <property type="molecule type" value="Genomic_DNA"/>
</dbReference>
<evidence type="ECO:0008006" key="3">
    <source>
        <dbReference type="Google" id="ProtNLM"/>
    </source>
</evidence>
<protein>
    <recommendedName>
        <fullName evidence="3">Antitoxin Xre/MbcA/ParS-like toxin-binding domain-containing protein</fullName>
    </recommendedName>
</protein>
<dbReference type="Proteomes" id="UP000181956">
    <property type="component" value="Chromosome I"/>
</dbReference>
<sequence length="196" mass="21713">MTCAALEKRYPVRGRDSTFIVNALTDMLLAMAPMSMQKLTENEVRFLIESGAFTTEEWAETSASVNRGSLQLGAAEGRLLALFETESMETVTDFLGWNEDAVRAAVSAGRLYAVEISGRLRFPTWQFHAASPTNLLPGLTKIFSVISPRWHWQIAAAFVATPQSSLVAEGRKTPVEWLRDGGDVNEVTQLIESDDW</sequence>